<keyword evidence="1" id="KW-0812">Transmembrane</keyword>
<feature type="transmembrane region" description="Helical" evidence="1">
    <location>
        <begin position="82"/>
        <end position="101"/>
    </location>
</feature>
<protein>
    <submittedName>
        <fullName evidence="2">Uncharacterized protein</fullName>
    </submittedName>
</protein>
<keyword evidence="1" id="KW-0472">Membrane</keyword>
<reference evidence="2" key="2">
    <citation type="submission" date="2020-09" db="EMBL/GenBank/DDBJ databases">
        <authorList>
            <person name="Sun Q."/>
            <person name="Sedlacek I."/>
        </authorList>
    </citation>
    <scope>NUCLEOTIDE SEQUENCE</scope>
    <source>
        <strain evidence="2">CCM 7905</strain>
    </source>
</reference>
<evidence type="ECO:0000256" key="1">
    <source>
        <dbReference type="SAM" id="Phobius"/>
    </source>
</evidence>
<feature type="transmembrane region" description="Helical" evidence="1">
    <location>
        <begin position="107"/>
        <end position="129"/>
    </location>
</feature>
<accession>A0A917G8K1</accession>
<feature type="transmembrane region" description="Helical" evidence="1">
    <location>
        <begin position="49"/>
        <end position="70"/>
    </location>
</feature>
<keyword evidence="3" id="KW-1185">Reference proteome</keyword>
<dbReference type="AlphaFoldDB" id="A0A917G8K1"/>
<proteinExistence type="predicted"/>
<evidence type="ECO:0000313" key="2">
    <source>
        <dbReference type="EMBL" id="GGG28384.1"/>
    </source>
</evidence>
<reference evidence="2" key="1">
    <citation type="journal article" date="2014" name="Int. J. Syst. Evol. Microbiol.">
        <title>Complete genome sequence of Corynebacterium casei LMG S-19264T (=DSM 44701T), isolated from a smear-ripened cheese.</title>
        <authorList>
            <consortium name="US DOE Joint Genome Institute (JGI-PGF)"/>
            <person name="Walter F."/>
            <person name="Albersmeier A."/>
            <person name="Kalinowski J."/>
            <person name="Ruckert C."/>
        </authorList>
    </citation>
    <scope>NUCLEOTIDE SEQUENCE</scope>
    <source>
        <strain evidence="2">CCM 7905</strain>
    </source>
</reference>
<organism evidence="2 3">
    <name type="scientific">Rhodococcoides trifolii</name>
    <dbReference type="NCBI Taxonomy" id="908250"/>
    <lineage>
        <taxon>Bacteria</taxon>
        <taxon>Bacillati</taxon>
        <taxon>Actinomycetota</taxon>
        <taxon>Actinomycetes</taxon>
        <taxon>Mycobacteriales</taxon>
        <taxon>Nocardiaceae</taxon>
        <taxon>Rhodococcoides</taxon>
    </lineage>
</organism>
<comment type="caution">
    <text evidence="2">The sequence shown here is derived from an EMBL/GenBank/DDBJ whole genome shotgun (WGS) entry which is preliminary data.</text>
</comment>
<gene>
    <name evidence="2" type="ORF">GCM10007304_47810</name>
</gene>
<dbReference type="Proteomes" id="UP000654257">
    <property type="component" value="Unassembled WGS sequence"/>
</dbReference>
<name>A0A917G8K1_9NOCA</name>
<dbReference type="EMBL" id="BMCU01000007">
    <property type="protein sequence ID" value="GGG28384.1"/>
    <property type="molecule type" value="Genomic_DNA"/>
</dbReference>
<keyword evidence="1" id="KW-1133">Transmembrane helix</keyword>
<evidence type="ECO:0000313" key="3">
    <source>
        <dbReference type="Proteomes" id="UP000654257"/>
    </source>
</evidence>
<sequence>MWGVALVALAATAALVGLDQAAIRATLRDTLAADSPDTSADDIASTVDITMIASGAVAVLVLLLALMGMVQVRGRNSTGRTVLMLIAVVAAAGSLVFWYTAKDALSGATGILPFVVAVLAVAGTAPLFARPVGRWLSGQGQLRPI</sequence>